<keyword evidence="2" id="KW-1185">Reference proteome</keyword>
<evidence type="ECO:0000313" key="2">
    <source>
        <dbReference type="Proteomes" id="UP000236311"/>
    </source>
</evidence>
<name>A0A2K4ZKC3_9FIRM</name>
<dbReference type="RefSeq" id="WP_103240940.1">
    <property type="nucleotide sequence ID" value="NZ_JANJZD010000020.1"/>
</dbReference>
<protein>
    <submittedName>
        <fullName evidence="1">Uncharacterized protein</fullName>
    </submittedName>
</protein>
<proteinExistence type="predicted"/>
<accession>A0A2K4ZKC3</accession>
<dbReference type="OrthoDB" id="9815878at2"/>
<sequence>MWSKTKKALMDRMADSLKKRVRYNFEVYTTNKCRWWSEAPVFYIHVDDELWFATNPQYYWKQTEYLNKNVDTGLPYHEYWETHARTLPDADSYASEYGLMEVDNMMLYIHRYLNVYNVKECLDSGNYILKLLAVLDRRIGKRTIKQLVDDITDNPEWIRKFIVLRAESEGILIEA</sequence>
<dbReference type="InterPro" id="IPR057955">
    <property type="entry name" value="SF0329-like"/>
</dbReference>
<evidence type="ECO:0000313" key="1">
    <source>
        <dbReference type="EMBL" id="SOY30929.1"/>
    </source>
</evidence>
<dbReference type="Pfam" id="PF25753">
    <property type="entry name" value="SF0329"/>
    <property type="match status" value="1"/>
</dbReference>
<dbReference type="Proteomes" id="UP000236311">
    <property type="component" value="Unassembled WGS sequence"/>
</dbReference>
<gene>
    <name evidence="1" type="ORF">AMURIS_03663</name>
</gene>
<reference evidence="1 2" key="1">
    <citation type="submission" date="2018-01" db="EMBL/GenBank/DDBJ databases">
        <authorList>
            <person name="Gaut B.S."/>
            <person name="Morton B.R."/>
            <person name="Clegg M.T."/>
            <person name="Duvall M.R."/>
        </authorList>
    </citation>
    <scope>NUCLEOTIDE SEQUENCE [LARGE SCALE GENOMIC DNA]</scope>
    <source>
        <strain evidence="1">GP69</strain>
    </source>
</reference>
<organism evidence="1 2">
    <name type="scientific">Acetatifactor muris</name>
    <dbReference type="NCBI Taxonomy" id="879566"/>
    <lineage>
        <taxon>Bacteria</taxon>
        <taxon>Bacillati</taxon>
        <taxon>Bacillota</taxon>
        <taxon>Clostridia</taxon>
        <taxon>Lachnospirales</taxon>
        <taxon>Lachnospiraceae</taxon>
        <taxon>Acetatifactor</taxon>
    </lineage>
</organism>
<dbReference type="AlphaFoldDB" id="A0A2K4ZKC3"/>
<dbReference type="EMBL" id="OFSM01000020">
    <property type="protein sequence ID" value="SOY30929.1"/>
    <property type="molecule type" value="Genomic_DNA"/>
</dbReference>